<keyword evidence="4" id="KW-0479">Metal-binding</keyword>
<dbReference type="EC" id="2.3.1.48" evidence="2"/>
<evidence type="ECO:0000256" key="3">
    <source>
        <dbReference type="ARBA" id="ARBA00022679"/>
    </source>
</evidence>
<evidence type="ECO:0000256" key="10">
    <source>
        <dbReference type="ARBA" id="ARBA00023163"/>
    </source>
</evidence>
<dbReference type="Pfam" id="PF00645">
    <property type="entry name" value="zf-PARP"/>
    <property type="match status" value="1"/>
</dbReference>
<evidence type="ECO:0000256" key="12">
    <source>
        <dbReference type="ARBA" id="ARBA00048940"/>
    </source>
</evidence>
<evidence type="ECO:0000256" key="6">
    <source>
        <dbReference type="ARBA" id="ARBA00022771"/>
    </source>
</evidence>
<dbReference type="Gene3D" id="3.30.1740.10">
    <property type="entry name" value="Zinc finger, PARP-type"/>
    <property type="match status" value="1"/>
</dbReference>
<accession>A0A177V918</accession>
<feature type="compositionally biased region" description="Low complexity" evidence="13">
    <location>
        <begin position="737"/>
        <end position="747"/>
    </location>
</feature>
<comment type="caution">
    <text evidence="14">The sequence shown here is derived from an EMBL/GenBank/DDBJ whole genome shotgun (WGS) entry which is preliminary data.</text>
</comment>
<feature type="region of interest" description="Disordered" evidence="13">
    <location>
        <begin position="431"/>
        <end position="476"/>
    </location>
</feature>
<feature type="compositionally biased region" description="Acidic residues" evidence="13">
    <location>
        <begin position="235"/>
        <end position="246"/>
    </location>
</feature>
<reference evidence="14" key="1">
    <citation type="submission" date="2016-04" db="EMBL/GenBank/DDBJ databases">
        <authorList>
            <person name="Nguyen H.D."/>
            <person name="Kesanakurti P."/>
            <person name="Cullis J."/>
            <person name="Levesque C.A."/>
            <person name="Hambleton S."/>
        </authorList>
    </citation>
    <scope>NUCLEOTIDE SEQUENCE</scope>
    <source>
        <strain evidence="14">DAOMC 238032</strain>
    </source>
</reference>
<feature type="compositionally biased region" description="Low complexity" evidence="13">
    <location>
        <begin position="1172"/>
        <end position="1192"/>
    </location>
</feature>
<evidence type="ECO:0000313" key="15">
    <source>
        <dbReference type="Proteomes" id="UP000077671"/>
    </source>
</evidence>
<evidence type="ECO:0000256" key="5">
    <source>
        <dbReference type="ARBA" id="ARBA00022763"/>
    </source>
</evidence>
<feature type="compositionally biased region" description="Basic and acidic residues" evidence="13">
    <location>
        <begin position="170"/>
        <end position="186"/>
    </location>
</feature>
<keyword evidence="7" id="KW-0862">Zinc</keyword>
<dbReference type="SUPFAM" id="SSF57716">
    <property type="entry name" value="Glucocorticoid receptor-like (DNA-binding domain)"/>
    <property type="match status" value="1"/>
</dbReference>
<dbReference type="GO" id="GO:0008270">
    <property type="term" value="F:zinc ion binding"/>
    <property type="evidence" value="ECO:0007669"/>
    <property type="project" value="UniProtKB-KW"/>
</dbReference>
<keyword evidence="8" id="KW-0007">Acetylation</keyword>
<dbReference type="InterPro" id="IPR036957">
    <property type="entry name" value="Znf_PARP_sf"/>
</dbReference>
<evidence type="ECO:0000256" key="8">
    <source>
        <dbReference type="ARBA" id="ARBA00022990"/>
    </source>
</evidence>
<dbReference type="GO" id="GO:0005634">
    <property type="term" value="C:nucleus"/>
    <property type="evidence" value="ECO:0007669"/>
    <property type="project" value="UniProtKB-SubCell"/>
</dbReference>
<proteinExistence type="predicted"/>
<dbReference type="GO" id="GO:0006355">
    <property type="term" value="P:regulation of DNA-templated transcription"/>
    <property type="evidence" value="ECO:0007669"/>
    <property type="project" value="InterPro"/>
</dbReference>
<keyword evidence="9" id="KW-0805">Transcription regulation</keyword>
<dbReference type="InterPro" id="IPR051236">
    <property type="entry name" value="HAT_RTT109-like"/>
</dbReference>
<feature type="region of interest" description="Disordered" evidence="13">
    <location>
        <begin position="1369"/>
        <end position="1392"/>
    </location>
</feature>
<feature type="compositionally biased region" description="Basic residues" evidence="13">
    <location>
        <begin position="222"/>
        <end position="231"/>
    </location>
</feature>
<feature type="region of interest" description="Disordered" evidence="13">
    <location>
        <begin position="100"/>
        <end position="322"/>
    </location>
</feature>
<feature type="compositionally biased region" description="Low complexity" evidence="13">
    <location>
        <begin position="1138"/>
        <end position="1152"/>
    </location>
</feature>
<keyword evidence="5" id="KW-0227">DNA damage</keyword>
<keyword evidence="10" id="KW-0804">Transcription</keyword>
<dbReference type="Pfam" id="PF08214">
    <property type="entry name" value="HAT_KAT11"/>
    <property type="match status" value="2"/>
</dbReference>
<feature type="compositionally biased region" description="Low complexity" evidence="13">
    <location>
        <begin position="284"/>
        <end position="308"/>
    </location>
</feature>
<dbReference type="GO" id="GO:0006974">
    <property type="term" value="P:DNA damage response"/>
    <property type="evidence" value="ECO:0007669"/>
    <property type="project" value="UniProtKB-KW"/>
</dbReference>
<dbReference type="Proteomes" id="UP000077671">
    <property type="component" value="Unassembled WGS sequence"/>
</dbReference>
<feature type="compositionally biased region" description="Low complexity" evidence="13">
    <location>
        <begin position="431"/>
        <end position="475"/>
    </location>
</feature>
<protein>
    <recommendedName>
        <fullName evidence="2">histone acetyltransferase</fullName>
        <ecNumber evidence="2">2.3.1.48</ecNumber>
    </recommendedName>
</protein>
<comment type="catalytic activity">
    <reaction evidence="12">
        <text>L-lysyl-[histone] + acetyl-CoA = N(6)-acetyl-L-lysyl-[histone] + CoA + H(+)</text>
        <dbReference type="Rhea" id="RHEA:21992"/>
        <dbReference type="Rhea" id="RHEA-COMP:9845"/>
        <dbReference type="Rhea" id="RHEA-COMP:11338"/>
        <dbReference type="ChEBI" id="CHEBI:15378"/>
        <dbReference type="ChEBI" id="CHEBI:29969"/>
        <dbReference type="ChEBI" id="CHEBI:57287"/>
        <dbReference type="ChEBI" id="CHEBI:57288"/>
        <dbReference type="ChEBI" id="CHEBI:61930"/>
        <dbReference type="EC" id="2.3.1.48"/>
    </reaction>
    <physiologicalReaction direction="left-to-right" evidence="12">
        <dbReference type="Rhea" id="RHEA:21993"/>
    </physiologicalReaction>
</comment>
<evidence type="ECO:0000313" key="14">
    <source>
        <dbReference type="EMBL" id="KAE8265763.1"/>
    </source>
</evidence>
<dbReference type="InterPro" id="IPR013178">
    <property type="entry name" value="Histone_AcTrfase_Rtt109/CBP"/>
</dbReference>
<evidence type="ECO:0000256" key="1">
    <source>
        <dbReference type="ARBA" id="ARBA00004123"/>
    </source>
</evidence>
<evidence type="ECO:0000256" key="4">
    <source>
        <dbReference type="ARBA" id="ARBA00022723"/>
    </source>
</evidence>
<evidence type="ECO:0000256" key="7">
    <source>
        <dbReference type="ARBA" id="ARBA00022833"/>
    </source>
</evidence>
<feature type="compositionally biased region" description="Low complexity" evidence="13">
    <location>
        <begin position="212"/>
        <end position="221"/>
    </location>
</feature>
<dbReference type="PROSITE" id="PS51728">
    <property type="entry name" value="RTT109_HAT"/>
    <property type="match status" value="1"/>
</dbReference>
<evidence type="ECO:0000256" key="2">
    <source>
        <dbReference type="ARBA" id="ARBA00013184"/>
    </source>
</evidence>
<keyword evidence="3" id="KW-0808">Transferase</keyword>
<reference evidence="14" key="2">
    <citation type="journal article" date="2019" name="IMA Fungus">
        <title>Genome sequencing and comparison of five Tilletia species to identify candidate genes for the detection of regulated species infecting wheat.</title>
        <authorList>
            <person name="Nguyen H.D.T."/>
            <person name="Sultana T."/>
            <person name="Kesanakurti P."/>
            <person name="Hambleton S."/>
        </authorList>
    </citation>
    <scope>NUCLEOTIDE SEQUENCE</scope>
    <source>
        <strain evidence="14">DAOMC 238032</strain>
    </source>
</reference>
<name>A0A177V918_9BASI</name>
<feature type="compositionally biased region" description="Basic and acidic residues" evidence="13">
    <location>
        <begin position="107"/>
        <end position="146"/>
    </location>
</feature>
<evidence type="ECO:0000256" key="9">
    <source>
        <dbReference type="ARBA" id="ARBA00023015"/>
    </source>
</evidence>
<evidence type="ECO:0000256" key="11">
    <source>
        <dbReference type="ARBA" id="ARBA00023242"/>
    </source>
</evidence>
<feature type="compositionally biased region" description="Polar residues" evidence="13">
    <location>
        <begin position="1153"/>
        <end position="1162"/>
    </location>
</feature>
<organism evidence="14 15">
    <name type="scientific">Tilletia caries</name>
    <name type="common">wheat bunt fungus</name>
    <dbReference type="NCBI Taxonomy" id="13290"/>
    <lineage>
        <taxon>Eukaryota</taxon>
        <taxon>Fungi</taxon>
        <taxon>Dikarya</taxon>
        <taxon>Basidiomycota</taxon>
        <taxon>Ustilaginomycotina</taxon>
        <taxon>Exobasidiomycetes</taxon>
        <taxon>Tilletiales</taxon>
        <taxon>Tilletiaceae</taxon>
        <taxon>Tilletia</taxon>
    </lineage>
</organism>
<feature type="region of interest" description="Disordered" evidence="13">
    <location>
        <begin position="1250"/>
        <end position="1289"/>
    </location>
</feature>
<dbReference type="GO" id="GO:0032931">
    <property type="term" value="F:histone H3K56 acetyltransferase activity"/>
    <property type="evidence" value="ECO:0007669"/>
    <property type="project" value="TreeGrafter"/>
</dbReference>
<dbReference type="PANTHER" id="PTHR31571:SF2">
    <property type="entry name" value="HISTONE ACETYLTRANSFERASE RTT109"/>
    <property type="match status" value="1"/>
</dbReference>
<feature type="region of interest" description="Disordered" evidence="13">
    <location>
        <begin position="709"/>
        <end position="747"/>
    </location>
</feature>
<comment type="subcellular location">
    <subcellularLocation>
        <location evidence="1">Nucleus</location>
    </subcellularLocation>
</comment>
<dbReference type="InterPro" id="IPR001510">
    <property type="entry name" value="Znf_PARP"/>
</dbReference>
<dbReference type="SMART" id="SM01336">
    <property type="entry name" value="zf-PARP"/>
    <property type="match status" value="1"/>
</dbReference>
<feature type="region of interest" description="Disordered" evidence="13">
    <location>
        <begin position="1088"/>
        <end position="1196"/>
    </location>
</feature>
<dbReference type="GO" id="GO:0003677">
    <property type="term" value="F:DNA binding"/>
    <property type="evidence" value="ECO:0007669"/>
    <property type="project" value="InterPro"/>
</dbReference>
<keyword evidence="6" id="KW-0863">Zinc-finger</keyword>
<dbReference type="InterPro" id="IPR016849">
    <property type="entry name" value="Rtt109"/>
</dbReference>
<gene>
    <name evidence="14" type="ORF">A4X03_0g61</name>
</gene>
<feature type="compositionally biased region" description="Polar residues" evidence="13">
    <location>
        <begin position="257"/>
        <end position="271"/>
    </location>
</feature>
<sequence length="1392" mass="148191">MAYRVEYASTGRAGCKGPKGCKDSGEANKIPKGALRFGTVVDINGNTTFMWRHFGCITDTICGHLAEKVGEPADLDGYEDLTEEDQKRIDYIFEHGAVPEAEVTPALREETKRKEAEKEQKEAEKQRVKDEKAAAKQKVKGDKAAEKQASTPKKRKKADVEADEEVQQEEETKADDKGKAKSKAAEPEEEAPPAKKRGRPAKAKQEQDKAPEASASTSTRPTRARAAKAKQAKADEDDGDEEDDQFDPSFASDVSLPASSPAHTPQPTEIQQAEFPPSFVASSTTTTTATTATATTTTATTVTTATTATREEEDAPRHTSRPLLSDTSEHLLAEVFDAMPPLGPQSPAPSYNAASLLSYLRESLASSPLASGYRGLNGQLRIHALFSTPRPARDLFPLAHLDLASPESAAGQRQPVDAFLEHILVTVSFAPTNPSQNPLSQQQQQQQSNSSTSMHSSSEAAAPSSSQSESQSAPSHGHQMTIALECFLYTVPAHRAAILYVSKLDSTGLGPSCPKSGHVPFMSEEVEMVLEGQATTTEGNPHPSTTLTRAVTTAFISYFASFQHWLPFSSPATAPVNQDPFPFPPRLEKTLAARREALEKSPVRHLSVHVLARAQRCYLFPDSNLNPSKRVLSDGGLIRWWRRTLSDAIFATRFEHTRAVQESGGSGSDHSPLTVLPFYLIPGYSKYESHPIVPLPAIPNFINDTVAAQTSASSPRKAARRTDLHPSWPIPPPGSHPAPSHAPNAPAAIDVNDEDELMFWESQAMASTSSPTHGRSISPLWEKLGKLDERASLTDARWTYGHPYSLEGTGVHDPTTLPVLPLYHPVARSRTRHEGKNVASAYDSAASTRGWRSIATLLPHFEDDPKSRFVDEIVRDAHEHGGPSLLRATAAGAVSASASAAASSSMISTKSKSSTAFGESQVVNGSASPLRGPTVLTGTEKAAVDSPEAQAPVTASSLRKSAALRSQMVERVALDNIPPTEFWERMGFRQECCAGNAVGVFVVLFTLEEPLSAATGADSTAPRLLPATPPAPQPLSLPHPSIPDMVMKNIMRDACDWSNGPSAEKLTQTWGEAVHKAVMRKGNVRRYLATGRGGGDTSPAPAPAMQQQGVGSTSGGGNHVDARPTHPSPLKRLASDRSNSAASDLDSPASPSKTPVQITRSSARIAIRESQSPGPAGPSAAAAASGSAGTPGLRTRSMSRTISLPDVFLGSIGGLEGSPTKSDRTVRNKAFNRASPSLGVGVRKMVALRRNGDGRGTTPMMMAEDDAPSTPGTTNAQRAPGPAVRLQDAPTDEPAWIGYNTIWTTVALHGPPAHVVSRAEEKLKVALAEAEARSKMSDHRVEDVPMMMVANEAGTTQGAAVAAAASAAVGGPGRSAQPVTMLAVKKKKKPNP</sequence>
<dbReference type="PROSITE" id="PS50064">
    <property type="entry name" value="ZF_PARP_2"/>
    <property type="match status" value="1"/>
</dbReference>
<keyword evidence="11" id="KW-0539">Nucleus</keyword>
<dbReference type="EMBL" id="LWDD02000003">
    <property type="protein sequence ID" value="KAE8265763.1"/>
    <property type="molecule type" value="Genomic_DNA"/>
</dbReference>
<evidence type="ECO:0000256" key="13">
    <source>
        <dbReference type="SAM" id="MobiDB-lite"/>
    </source>
</evidence>
<dbReference type="PANTHER" id="PTHR31571">
    <property type="entry name" value="ALTERED INHERITANCE OF MITOCHONDRIA PROTEIN 6"/>
    <property type="match status" value="1"/>
</dbReference>
<dbReference type="SMART" id="SM01250">
    <property type="entry name" value="KAT11"/>
    <property type="match status" value="1"/>
</dbReference>